<organism evidence="1 2">
    <name type="scientific">Leucogyrophana mollusca</name>
    <dbReference type="NCBI Taxonomy" id="85980"/>
    <lineage>
        <taxon>Eukaryota</taxon>
        <taxon>Fungi</taxon>
        <taxon>Dikarya</taxon>
        <taxon>Basidiomycota</taxon>
        <taxon>Agaricomycotina</taxon>
        <taxon>Agaricomycetes</taxon>
        <taxon>Agaricomycetidae</taxon>
        <taxon>Boletales</taxon>
        <taxon>Boletales incertae sedis</taxon>
        <taxon>Leucogyrophana</taxon>
    </lineage>
</organism>
<protein>
    <submittedName>
        <fullName evidence="1">Uncharacterized protein</fullName>
    </submittedName>
</protein>
<proteinExistence type="predicted"/>
<dbReference type="EMBL" id="MU266937">
    <property type="protein sequence ID" value="KAH7917789.1"/>
    <property type="molecule type" value="Genomic_DNA"/>
</dbReference>
<comment type="caution">
    <text evidence="1">The sequence shown here is derived from an EMBL/GenBank/DDBJ whole genome shotgun (WGS) entry which is preliminary data.</text>
</comment>
<name>A0ACB8AX03_9AGAM</name>
<keyword evidence="2" id="KW-1185">Reference proteome</keyword>
<sequence>MIAVSRTSVVPHAALAAYMSQHQPHPRIRTPTITNSDSPPLPTTRGLPIAIATTLSSPRHVSVTSLLHGGVTSSLRSPTSLPRFSVTSPLHFNIALPRRVSLGTSPQPYLALLLKLLMTTSGCFQVCKREYEVRRGELTWTKVGELPWGRLVWTKPQQMWLTEAEGTELMFVKRL</sequence>
<gene>
    <name evidence="1" type="ORF">BV22DRAFT_929186</name>
</gene>
<accession>A0ACB8AX03</accession>
<evidence type="ECO:0000313" key="2">
    <source>
        <dbReference type="Proteomes" id="UP000790709"/>
    </source>
</evidence>
<evidence type="ECO:0000313" key="1">
    <source>
        <dbReference type="EMBL" id="KAH7917789.1"/>
    </source>
</evidence>
<reference evidence="1" key="1">
    <citation type="journal article" date="2021" name="New Phytol.">
        <title>Evolutionary innovations through gain and loss of genes in the ectomycorrhizal Boletales.</title>
        <authorList>
            <person name="Wu G."/>
            <person name="Miyauchi S."/>
            <person name="Morin E."/>
            <person name="Kuo A."/>
            <person name="Drula E."/>
            <person name="Varga T."/>
            <person name="Kohler A."/>
            <person name="Feng B."/>
            <person name="Cao Y."/>
            <person name="Lipzen A."/>
            <person name="Daum C."/>
            <person name="Hundley H."/>
            <person name="Pangilinan J."/>
            <person name="Johnson J."/>
            <person name="Barry K."/>
            <person name="LaButti K."/>
            <person name="Ng V."/>
            <person name="Ahrendt S."/>
            <person name="Min B."/>
            <person name="Choi I.G."/>
            <person name="Park H."/>
            <person name="Plett J.M."/>
            <person name="Magnuson J."/>
            <person name="Spatafora J.W."/>
            <person name="Nagy L.G."/>
            <person name="Henrissat B."/>
            <person name="Grigoriev I.V."/>
            <person name="Yang Z.L."/>
            <person name="Xu J."/>
            <person name="Martin F.M."/>
        </authorList>
    </citation>
    <scope>NUCLEOTIDE SEQUENCE</scope>
    <source>
        <strain evidence="1">KUC20120723A-06</strain>
    </source>
</reference>
<dbReference type="Proteomes" id="UP000790709">
    <property type="component" value="Unassembled WGS sequence"/>
</dbReference>